<keyword evidence="2" id="KW-1185">Reference proteome</keyword>
<dbReference type="Proteomes" id="UP000295124">
    <property type="component" value="Unassembled WGS sequence"/>
</dbReference>
<protein>
    <submittedName>
        <fullName evidence="1">Uncharacterized protein</fullName>
    </submittedName>
</protein>
<reference evidence="1 2" key="1">
    <citation type="submission" date="2019-03" db="EMBL/GenBank/DDBJ databases">
        <title>Draft genome sequences of novel Actinobacteria.</title>
        <authorList>
            <person name="Sahin N."/>
            <person name="Ay H."/>
            <person name="Saygin H."/>
        </authorList>
    </citation>
    <scope>NUCLEOTIDE SEQUENCE [LARGE SCALE GENOMIC DNA]</scope>
    <source>
        <strain evidence="1 2">JCM 13523</strain>
    </source>
</reference>
<comment type="caution">
    <text evidence="1">The sequence shown here is derived from an EMBL/GenBank/DDBJ whole genome shotgun (WGS) entry which is preliminary data.</text>
</comment>
<dbReference type="OrthoDB" id="72539at2"/>
<accession>A0A4R4YTQ2</accession>
<dbReference type="EMBL" id="SMKX01000161">
    <property type="protein sequence ID" value="TDD46992.1"/>
    <property type="molecule type" value="Genomic_DNA"/>
</dbReference>
<sequence>MSDELDSERMAPRRFWLIRRGTRSDADGIVAEGTLWSSGRVALHWPGQPPATTLWGSLDDLLVVHGRDAVAWLDDSDDWRCEHVECVEYDAGAIWIH</sequence>
<dbReference type="RefSeq" id="WP_132175528.1">
    <property type="nucleotide sequence ID" value="NZ_SMKX01000161.1"/>
</dbReference>
<organism evidence="1 2">
    <name type="scientific">Kribbella antibiotica</name>
    <dbReference type="NCBI Taxonomy" id="190195"/>
    <lineage>
        <taxon>Bacteria</taxon>
        <taxon>Bacillati</taxon>
        <taxon>Actinomycetota</taxon>
        <taxon>Actinomycetes</taxon>
        <taxon>Propionibacteriales</taxon>
        <taxon>Kribbellaceae</taxon>
        <taxon>Kribbella</taxon>
    </lineage>
</organism>
<evidence type="ECO:0000313" key="1">
    <source>
        <dbReference type="EMBL" id="TDD46992.1"/>
    </source>
</evidence>
<proteinExistence type="predicted"/>
<name>A0A4R4YTQ2_9ACTN</name>
<evidence type="ECO:0000313" key="2">
    <source>
        <dbReference type="Proteomes" id="UP000295124"/>
    </source>
</evidence>
<dbReference type="AlphaFoldDB" id="A0A4R4YTQ2"/>
<gene>
    <name evidence="1" type="ORF">E1263_35450</name>
</gene>